<name>A0A8J7YHZ1_9ARCH</name>
<evidence type="ECO:0000313" key="4">
    <source>
        <dbReference type="EMBL" id="MBX8643820.1"/>
    </source>
</evidence>
<proteinExistence type="predicted"/>
<evidence type="ECO:0000256" key="2">
    <source>
        <dbReference type="SAM" id="Phobius"/>
    </source>
</evidence>
<protein>
    <submittedName>
        <fullName evidence="3">Uncharacterized protein</fullName>
    </submittedName>
</protein>
<dbReference type="AlphaFoldDB" id="A0A8J7YHZ1"/>
<dbReference type="Proteomes" id="UP000716004">
    <property type="component" value="Unassembled WGS sequence"/>
</dbReference>
<dbReference type="Proteomes" id="UP000750197">
    <property type="component" value="Unassembled WGS sequence"/>
</dbReference>
<reference evidence="3" key="1">
    <citation type="submission" date="2021-04" db="EMBL/GenBank/DDBJ databases">
        <title>Genomic insights into ecological role and evolution of a novel Thermoplasmata order Candidatus Sysuiplasmatales.</title>
        <authorList>
            <person name="Yuan Y."/>
        </authorList>
    </citation>
    <scope>NUCLEOTIDE SEQUENCE</scope>
    <source>
        <strain evidence="4">TUT19-bin139</strain>
        <strain evidence="3">YP2-bin.285</strain>
    </source>
</reference>
<comment type="caution">
    <text evidence="3">The sequence shown here is derived from an EMBL/GenBank/DDBJ whole genome shotgun (WGS) entry which is preliminary data.</text>
</comment>
<keyword evidence="2" id="KW-1133">Transmembrane helix</keyword>
<feature type="transmembrane region" description="Helical" evidence="2">
    <location>
        <begin position="77"/>
        <end position="97"/>
    </location>
</feature>
<gene>
    <name evidence="3" type="ORF">J9259_01070</name>
    <name evidence="4" type="ORF">KIY12_03740</name>
</gene>
<feature type="compositionally biased region" description="Basic and acidic residues" evidence="1">
    <location>
        <begin position="243"/>
        <end position="258"/>
    </location>
</feature>
<evidence type="ECO:0000313" key="3">
    <source>
        <dbReference type="EMBL" id="MBX8631102.1"/>
    </source>
</evidence>
<keyword evidence="2" id="KW-0472">Membrane</keyword>
<feature type="region of interest" description="Disordered" evidence="1">
    <location>
        <begin position="239"/>
        <end position="258"/>
    </location>
</feature>
<evidence type="ECO:0000313" key="5">
    <source>
        <dbReference type="Proteomes" id="UP000716004"/>
    </source>
</evidence>
<dbReference type="EMBL" id="JAHEAC010000022">
    <property type="protein sequence ID" value="MBX8643820.1"/>
    <property type="molecule type" value="Genomic_DNA"/>
</dbReference>
<dbReference type="EMBL" id="JAGVSJ010000002">
    <property type="protein sequence ID" value="MBX8631102.1"/>
    <property type="molecule type" value="Genomic_DNA"/>
</dbReference>
<feature type="transmembrane region" description="Helical" evidence="2">
    <location>
        <begin position="134"/>
        <end position="155"/>
    </location>
</feature>
<evidence type="ECO:0000256" key="1">
    <source>
        <dbReference type="SAM" id="MobiDB-lite"/>
    </source>
</evidence>
<feature type="transmembrane region" description="Helical" evidence="2">
    <location>
        <begin position="104"/>
        <end position="128"/>
    </location>
</feature>
<accession>A0A8J7YHZ1</accession>
<sequence>MNDVEATFSAATIKRNFHSFAFVLRTFPSEMISLAAVAFPFFISSISFLQSASGYQLQPGSFGSVSSPLLPLLYEGGLPLSLSFIPGVILGGINLLCQYLSGRLLLRISMAISVTVSVSLIASFTFFGDIFGTTYAYGVFALNLLVLPFTQITLLNRYNDAGKLDVYEGLADDGFKMKEGSGSANSATADGAQSSGKNVRNRIAGTAMIATADDVIDRIDTLFESEKLMTDLTAEEDAASSDHIMKDETLEHKKPKRLDNYSKKNETRMVNCWACGSRTPAAEERCKFCGFSLKT</sequence>
<keyword evidence="2" id="KW-0812">Transmembrane</keyword>
<organism evidence="3 5">
    <name type="scientific">Candidatus Sysuiplasma superficiale</name>
    <dbReference type="NCBI Taxonomy" id="2823368"/>
    <lineage>
        <taxon>Archaea</taxon>
        <taxon>Methanobacteriati</taxon>
        <taxon>Thermoplasmatota</taxon>
        <taxon>Thermoplasmata</taxon>
        <taxon>Candidatus Sysuiplasmatales</taxon>
        <taxon>Candidatus Sysuiplasmataceae</taxon>
        <taxon>Candidatus Sysuiplasma</taxon>
    </lineage>
</organism>